<evidence type="ECO:0000313" key="1">
    <source>
        <dbReference type="EMBL" id="SVD41744.1"/>
    </source>
</evidence>
<dbReference type="EMBL" id="UINC01149336">
    <property type="protein sequence ID" value="SVD41744.1"/>
    <property type="molecule type" value="Genomic_DNA"/>
</dbReference>
<organism evidence="1">
    <name type="scientific">marine metagenome</name>
    <dbReference type="NCBI Taxonomy" id="408172"/>
    <lineage>
        <taxon>unclassified sequences</taxon>
        <taxon>metagenomes</taxon>
        <taxon>ecological metagenomes</taxon>
    </lineage>
</organism>
<gene>
    <name evidence="1" type="ORF">METZ01_LOCUS394598</name>
</gene>
<proteinExistence type="predicted"/>
<protein>
    <recommendedName>
        <fullName evidence="2">Xylose isomerase-like TIM barrel domain-containing protein</fullName>
    </recommendedName>
</protein>
<name>A0A382V5H9_9ZZZZ</name>
<sequence>MRLGVVGMMPADFRDLTAAHLAAIADLQLTGASSHAPIDGLGDVTRAQCAKVRALVEAAGMDFVQFGLGYGQCLFDPDATVIAPLLDGIGRGIE</sequence>
<feature type="non-terminal residue" evidence="1">
    <location>
        <position position="94"/>
    </location>
</feature>
<dbReference type="AlphaFoldDB" id="A0A382V5H9"/>
<evidence type="ECO:0008006" key="2">
    <source>
        <dbReference type="Google" id="ProtNLM"/>
    </source>
</evidence>
<accession>A0A382V5H9</accession>
<reference evidence="1" key="1">
    <citation type="submission" date="2018-05" db="EMBL/GenBank/DDBJ databases">
        <authorList>
            <person name="Lanie J.A."/>
            <person name="Ng W.-L."/>
            <person name="Kazmierczak K.M."/>
            <person name="Andrzejewski T.M."/>
            <person name="Davidsen T.M."/>
            <person name="Wayne K.J."/>
            <person name="Tettelin H."/>
            <person name="Glass J.I."/>
            <person name="Rusch D."/>
            <person name="Podicherti R."/>
            <person name="Tsui H.-C.T."/>
            <person name="Winkler M.E."/>
        </authorList>
    </citation>
    <scope>NUCLEOTIDE SEQUENCE</scope>
</reference>